<accession>S4P2S9</accession>
<evidence type="ECO:0000313" key="1">
    <source>
        <dbReference type="EMBL" id="JAA85786.1"/>
    </source>
</evidence>
<protein>
    <submittedName>
        <fullName evidence="1">Uncharacterized protein</fullName>
    </submittedName>
</protein>
<feature type="non-terminal residue" evidence="1">
    <location>
        <position position="1"/>
    </location>
</feature>
<dbReference type="EMBL" id="GAIX01006774">
    <property type="protein sequence ID" value="JAA85786.1"/>
    <property type="molecule type" value="Transcribed_RNA"/>
</dbReference>
<dbReference type="AlphaFoldDB" id="S4P2S9"/>
<sequence>LINYLRGIIVVVVSVRPKRLTRQDQIYFRQHKFLIRAVRTRDLPHQSRVYNRIGPLQILCMLRIGINSRTLLLTDLRTA</sequence>
<organism evidence="1">
    <name type="scientific">Pararge aegeria</name>
    <name type="common">speckled wood butterfly</name>
    <dbReference type="NCBI Taxonomy" id="116150"/>
    <lineage>
        <taxon>Eukaryota</taxon>
        <taxon>Metazoa</taxon>
        <taxon>Ecdysozoa</taxon>
        <taxon>Arthropoda</taxon>
        <taxon>Hexapoda</taxon>
        <taxon>Insecta</taxon>
        <taxon>Pterygota</taxon>
        <taxon>Neoptera</taxon>
        <taxon>Endopterygota</taxon>
        <taxon>Lepidoptera</taxon>
        <taxon>Glossata</taxon>
        <taxon>Ditrysia</taxon>
        <taxon>Papilionoidea</taxon>
        <taxon>Nymphalidae</taxon>
        <taxon>Satyrinae</taxon>
        <taxon>Satyrini</taxon>
        <taxon>Parargina</taxon>
        <taxon>Pararge</taxon>
    </lineage>
</organism>
<reference evidence="1" key="2">
    <citation type="submission" date="2013-05" db="EMBL/GenBank/DDBJ databases">
        <authorList>
            <person name="Carter J.-M."/>
            <person name="Baker S.C."/>
            <person name="Pink R."/>
            <person name="Carter D.R.F."/>
            <person name="Collins A."/>
            <person name="Tomlin J."/>
            <person name="Gibbs M."/>
            <person name="Breuker C.J."/>
        </authorList>
    </citation>
    <scope>NUCLEOTIDE SEQUENCE</scope>
    <source>
        <tissue evidence="1">Ovary</tissue>
    </source>
</reference>
<reference evidence="1" key="1">
    <citation type="journal article" date="2013" name="BMC Genomics">
        <title>Unscrambling butterfly oogenesis.</title>
        <authorList>
            <person name="Carter J.M."/>
            <person name="Baker S.C."/>
            <person name="Pink R."/>
            <person name="Carter D.R."/>
            <person name="Collins A."/>
            <person name="Tomlin J."/>
            <person name="Gibbs M."/>
            <person name="Breuker C.J."/>
        </authorList>
    </citation>
    <scope>NUCLEOTIDE SEQUENCE</scope>
    <source>
        <tissue evidence="1">Ovary</tissue>
    </source>
</reference>
<name>S4P2S9_9NEOP</name>
<proteinExistence type="predicted"/>